<keyword evidence="1" id="KW-1133">Transmembrane helix</keyword>
<reference evidence="4" key="1">
    <citation type="submission" date="2015-07" db="EMBL/GenBank/DDBJ databases">
        <title>Nocardia seriolae U-1 whole genome shotgun sequence.</title>
        <authorList>
            <person name="Imajoh M."/>
            <person name="Fukumoto Y."/>
            <person name="Sukeda M."/>
            <person name="Yamane J."/>
            <person name="Yamasaki K."/>
            <person name="Shimizu M."/>
            <person name="Ohnishi K."/>
            <person name="Oshima S."/>
        </authorList>
    </citation>
    <scope>NUCLEOTIDE SEQUENCE [LARGE SCALE GENOMIC DNA]</scope>
    <source>
        <strain evidence="4">U-1</strain>
    </source>
</reference>
<name>A0ABC9YXJ3_9NOCA</name>
<evidence type="ECO:0000313" key="2">
    <source>
        <dbReference type="EMBL" id="APA99749.1"/>
    </source>
</evidence>
<accession>A0ABC9YXJ3</accession>
<reference evidence="2 5" key="3">
    <citation type="submission" date="2016-10" db="EMBL/GenBank/DDBJ databases">
        <title>Genome sequence of Nocardia seriolae strain EM150506, isolated from Anguila japonica.</title>
        <authorList>
            <person name="Han H.-J."/>
        </authorList>
    </citation>
    <scope>NUCLEOTIDE SEQUENCE [LARGE SCALE GENOMIC DNA]</scope>
    <source>
        <strain evidence="2 5">EM150506</strain>
    </source>
</reference>
<reference evidence="3 4" key="2">
    <citation type="journal article" date="2016" name="Genome Announc.">
        <title>Draft Genome Sequence of Erythromycin- and Oxytetracycline-Sensitive Nocardia seriolae Strain U-1 (NBRC 110359).</title>
        <authorList>
            <person name="Imajoh M."/>
            <person name="Sukeda M."/>
            <person name="Shimizu M."/>
            <person name="Yamane J."/>
            <person name="Ohnishi K."/>
            <person name="Oshima S."/>
        </authorList>
    </citation>
    <scope>NUCLEOTIDE SEQUENCE [LARGE SCALE GENOMIC DNA]</scope>
    <source>
        <strain evidence="3 4">U-1</strain>
    </source>
</reference>
<evidence type="ECO:0000313" key="5">
    <source>
        <dbReference type="Proteomes" id="UP000180166"/>
    </source>
</evidence>
<evidence type="ECO:0000256" key="1">
    <source>
        <dbReference type="SAM" id="Phobius"/>
    </source>
</evidence>
<dbReference type="EMBL" id="CP017839">
    <property type="protein sequence ID" value="APA99749.1"/>
    <property type="molecule type" value="Genomic_DNA"/>
</dbReference>
<keyword evidence="1" id="KW-0812">Transmembrane</keyword>
<dbReference type="AlphaFoldDB" id="A0ABC9YXJ3"/>
<dbReference type="KEGG" id="nsr:NS506_05706"/>
<organism evidence="3 4">
    <name type="scientific">Nocardia seriolae</name>
    <dbReference type="NCBI Taxonomy" id="37332"/>
    <lineage>
        <taxon>Bacteria</taxon>
        <taxon>Bacillati</taxon>
        <taxon>Actinomycetota</taxon>
        <taxon>Actinomycetes</taxon>
        <taxon>Mycobacteriales</taxon>
        <taxon>Nocardiaceae</taxon>
        <taxon>Nocardia</taxon>
    </lineage>
</organism>
<evidence type="ECO:0000313" key="4">
    <source>
        <dbReference type="Proteomes" id="UP000037179"/>
    </source>
</evidence>
<gene>
    <name evidence="2" type="ORF">NS506_05706</name>
    <name evidence="3" type="ORF">NSK11_contig00073-0020</name>
</gene>
<dbReference type="EMBL" id="BBYQ01000073">
    <property type="protein sequence ID" value="GAP30142.1"/>
    <property type="molecule type" value="Genomic_DNA"/>
</dbReference>
<evidence type="ECO:0000313" key="3">
    <source>
        <dbReference type="EMBL" id="GAP30142.1"/>
    </source>
</evidence>
<sequence>MVAVVIDVGSTLLTDDDTVTTTLGAGFWVFVLAAITAAAALAGVLFGGNATRTAPPVDGYGRPLSRRAAGLDIGVGLLLISLAGLMVAATFFHQVGYMTLWRA</sequence>
<feature type="transmembrane region" description="Helical" evidence="1">
    <location>
        <begin position="69"/>
        <end position="92"/>
    </location>
</feature>
<keyword evidence="1" id="KW-0472">Membrane</keyword>
<dbReference type="Proteomes" id="UP000180166">
    <property type="component" value="Chromosome"/>
</dbReference>
<proteinExistence type="predicted"/>
<dbReference type="Proteomes" id="UP000037179">
    <property type="component" value="Unassembled WGS sequence"/>
</dbReference>
<feature type="transmembrane region" description="Helical" evidence="1">
    <location>
        <begin position="25"/>
        <end position="48"/>
    </location>
</feature>
<protein>
    <submittedName>
        <fullName evidence="3">Uncharacterized protein</fullName>
    </submittedName>
</protein>
<keyword evidence="4" id="KW-1185">Reference proteome</keyword>